<name>A0A1W0WGJ4_HYPEX</name>
<accession>A0A1W0WGJ4</accession>
<gene>
    <name evidence="1" type="ORF">BV898_11537</name>
</gene>
<evidence type="ECO:0000313" key="1">
    <source>
        <dbReference type="EMBL" id="OQV14302.1"/>
    </source>
</evidence>
<organism evidence="1 2">
    <name type="scientific">Hypsibius exemplaris</name>
    <name type="common">Freshwater tardigrade</name>
    <dbReference type="NCBI Taxonomy" id="2072580"/>
    <lineage>
        <taxon>Eukaryota</taxon>
        <taxon>Metazoa</taxon>
        <taxon>Ecdysozoa</taxon>
        <taxon>Tardigrada</taxon>
        <taxon>Eutardigrada</taxon>
        <taxon>Parachela</taxon>
        <taxon>Hypsibioidea</taxon>
        <taxon>Hypsibiidae</taxon>
        <taxon>Hypsibius</taxon>
    </lineage>
</organism>
<sequence length="101" mass="11401">MQWRANTRGLRRKTSGNDMTCGGRGLDVWMTRGFLKNTSCCCVYVDLETNGAWYNMVCLFPYRTCGIAVAAIIPDESDYSAIPEYAGFFKFFISSMYGSML</sequence>
<protein>
    <submittedName>
        <fullName evidence="1">Uncharacterized protein</fullName>
    </submittedName>
</protein>
<reference evidence="2" key="1">
    <citation type="submission" date="2017-01" db="EMBL/GenBank/DDBJ databases">
        <title>Comparative genomics of anhydrobiosis in the tardigrade Hypsibius dujardini.</title>
        <authorList>
            <person name="Yoshida Y."/>
            <person name="Koutsovoulos G."/>
            <person name="Laetsch D."/>
            <person name="Stevens L."/>
            <person name="Kumar S."/>
            <person name="Horikawa D."/>
            <person name="Ishino K."/>
            <person name="Komine S."/>
            <person name="Tomita M."/>
            <person name="Blaxter M."/>
            <person name="Arakawa K."/>
        </authorList>
    </citation>
    <scope>NUCLEOTIDE SEQUENCE [LARGE SCALE GENOMIC DNA]</scope>
    <source>
        <strain evidence="2">Z151</strain>
    </source>
</reference>
<keyword evidence="2" id="KW-1185">Reference proteome</keyword>
<dbReference type="Proteomes" id="UP000192578">
    <property type="component" value="Unassembled WGS sequence"/>
</dbReference>
<evidence type="ECO:0000313" key="2">
    <source>
        <dbReference type="Proteomes" id="UP000192578"/>
    </source>
</evidence>
<dbReference type="EMBL" id="MTYJ01000107">
    <property type="protein sequence ID" value="OQV14302.1"/>
    <property type="molecule type" value="Genomic_DNA"/>
</dbReference>
<comment type="caution">
    <text evidence="1">The sequence shown here is derived from an EMBL/GenBank/DDBJ whole genome shotgun (WGS) entry which is preliminary data.</text>
</comment>
<dbReference type="AlphaFoldDB" id="A0A1W0WGJ4"/>
<proteinExistence type="predicted"/>